<keyword evidence="1" id="KW-0472">Membrane</keyword>
<feature type="transmembrane region" description="Helical" evidence="1">
    <location>
        <begin position="410"/>
        <end position="426"/>
    </location>
</feature>
<gene>
    <name evidence="3" type="ORF">ISU02_05495</name>
</gene>
<feature type="transmembrane region" description="Helical" evidence="1">
    <location>
        <begin position="17"/>
        <end position="46"/>
    </location>
</feature>
<feature type="transmembrane region" description="Helical" evidence="1">
    <location>
        <begin position="196"/>
        <end position="214"/>
    </location>
</feature>
<dbReference type="PANTHER" id="PTHR35342:SF5">
    <property type="entry name" value="TRICARBOXYLIC TRANSPORT PROTEIN"/>
    <property type="match status" value="1"/>
</dbReference>
<feature type="transmembrane region" description="Helical" evidence="1">
    <location>
        <begin position="144"/>
        <end position="160"/>
    </location>
</feature>
<evidence type="ECO:0000313" key="3">
    <source>
        <dbReference type="EMBL" id="MBF4692560.1"/>
    </source>
</evidence>
<evidence type="ECO:0000259" key="2">
    <source>
        <dbReference type="Pfam" id="PF01970"/>
    </source>
</evidence>
<dbReference type="EMBL" id="JADKNH010000003">
    <property type="protein sequence ID" value="MBF4692560.1"/>
    <property type="molecule type" value="Genomic_DNA"/>
</dbReference>
<feature type="transmembrane region" description="Helical" evidence="1">
    <location>
        <begin position="470"/>
        <end position="489"/>
    </location>
</feature>
<dbReference type="Proteomes" id="UP000614200">
    <property type="component" value="Unassembled WGS sequence"/>
</dbReference>
<feature type="transmembrane region" description="Helical" evidence="1">
    <location>
        <begin position="105"/>
        <end position="137"/>
    </location>
</feature>
<name>A0ABR9ZQ21_9FIRM</name>
<evidence type="ECO:0000313" key="4">
    <source>
        <dbReference type="Proteomes" id="UP000614200"/>
    </source>
</evidence>
<feature type="transmembrane region" description="Helical" evidence="1">
    <location>
        <begin position="58"/>
        <end position="79"/>
    </location>
</feature>
<evidence type="ECO:0000256" key="1">
    <source>
        <dbReference type="SAM" id="Phobius"/>
    </source>
</evidence>
<dbReference type="InterPro" id="IPR002823">
    <property type="entry name" value="DUF112_TM"/>
</dbReference>
<keyword evidence="4" id="KW-1185">Reference proteome</keyword>
<organism evidence="3 4">
    <name type="scientific">Fusibacter ferrireducens</name>
    <dbReference type="NCBI Taxonomy" id="2785058"/>
    <lineage>
        <taxon>Bacteria</taxon>
        <taxon>Bacillati</taxon>
        <taxon>Bacillota</taxon>
        <taxon>Clostridia</taxon>
        <taxon>Eubacteriales</taxon>
        <taxon>Eubacteriales Family XII. Incertae Sedis</taxon>
        <taxon>Fusibacter</taxon>
    </lineage>
</organism>
<sequence>MNIIIQSLSQIIMPFNLMLITLGTLFGMVCGALPGLSSSMAIILCLPFTYSMDPVSGVLLLVSVYVGGATGGSISAILLKTPGTPEAVATTFDGYPMSQRGDAGLALGLAVSASSFGTIFSAICMVISAPLLAVLALKFQSAEYFALGLVGLSCITSIGSKNQMKAILSVLLGLMFSTIGIDSINGIERFAFKQPFLLNGINYISVMIGAFAIAEVYRNVEELSHRDTSTVTNSKVSLVIMKFSEMLKMWKTFIKSAIIGTVIGIIPAAGGSIASLISYGEAVRSSDTPEEFGKGIPEGIIAPESANNAAVGGSMVPTMVLGIPGSPVAAVIMAAFMILGLRPGPLLIRDQPILLNAIFFGMLIAALLLFVGGRFVTREFARILKLPYPLLGTLIATLGVVGAYSLKNSFYDVAIMFIFGFIGYYFEKFKYSSSAFILGLILGELVENSLRKQIIIGNGSWSGFVERPLSLFILMVAAITFLSPIISKYKKNKKAKTEKSTH</sequence>
<feature type="transmembrane region" description="Helical" evidence="1">
    <location>
        <begin position="166"/>
        <end position="184"/>
    </location>
</feature>
<protein>
    <submittedName>
        <fullName evidence="3">Tripartite tricarboxylate transporter permease</fullName>
    </submittedName>
</protein>
<feature type="transmembrane region" description="Helical" evidence="1">
    <location>
        <begin position="353"/>
        <end position="376"/>
    </location>
</feature>
<feature type="transmembrane region" description="Helical" evidence="1">
    <location>
        <begin position="320"/>
        <end position="341"/>
    </location>
</feature>
<comment type="caution">
    <text evidence="3">The sequence shown here is derived from an EMBL/GenBank/DDBJ whole genome shotgun (WGS) entry which is preliminary data.</text>
</comment>
<keyword evidence="1" id="KW-1133">Transmembrane helix</keyword>
<dbReference type="RefSeq" id="WP_194700803.1">
    <property type="nucleotide sequence ID" value="NZ_JADKNH010000003.1"/>
</dbReference>
<feature type="transmembrane region" description="Helical" evidence="1">
    <location>
        <begin position="253"/>
        <end position="277"/>
    </location>
</feature>
<dbReference type="PANTHER" id="PTHR35342">
    <property type="entry name" value="TRICARBOXYLIC TRANSPORT PROTEIN"/>
    <property type="match status" value="1"/>
</dbReference>
<dbReference type="Pfam" id="PF01970">
    <property type="entry name" value="TctA"/>
    <property type="match status" value="1"/>
</dbReference>
<keyword evidence="1" id="KW-0812">Transmembrane</keyword>
<accession>A0ABR9ZQ21</accession>
<reference evidence="3 4" key="1">
    <citation type="submission" date="2020-11" db="EMBL/GenBank/DDBJ databases">
        <title>Fusibacter basophilias sp. nov.</title>
        <authorList>
            <person name="Qiu D."/>
        </authorList>
    </citation>
    <scope>NUCLEOTIDE SEQUENCE [LARGE SCALE GENOMIC DNA]</scope>
    <source>
        <strain evidence="3 4">Q10-2</strain>
    </source>
</reference>
<feature type="domain" description="DUF112" evidence="2">
    <location>
        <begin position="17"/>
        <end position="438"/>
    </location>
</feature>
<feature type="transmembrane region" description="Helical" evidence="1">
    <location>
        <begin position="388"/>
        <end position="404"/>
    </location>
</feature>
<proteinExistence type="predicted"/>